<dbReference type="InterPro" id="IPR014721">
    <property type="entry name" value="Ribsml_uS5_D2-typ_fold_subgr"/>
</dbReference>
<keyword evidence="1 6" id="KW-0808">Transferase</keyword>
<dbReference type="PANTHER" id="PTHR43527:SF1">
    <property type="entry name" value="L-THREONINE KINASE"/>
    <property type="match status" value="1"/>
</dbReference>
<dbReference type="InterPro" id="IPR012363">
    <property type="entry name" value="PduX"/>
</dbReference>
<gene>
    <name evidence="6" type="ORF">J2S08_000771</name>
</gene>
<name>A0ABT9WNT2_9BACI</name>
<dbReference type="EC" id="2.7.1.177" evidence="6"/>
<dbReference type="SUPFAM" id="SSF54211">
    <property type="entry name" value="Ribosomal protein S5 domain 2-like"/>
    <property type="match status" value="1"/>
</dbReference>
<evidence type="ECO:0000256" key="4">
    <source>
        <dbReference type="ARBA" id="ARBA00022840"/>
    </source>
</evidence>
<dbReference type="Gene3D" id="3.30.230.10">
    <property type="match status" value="1"/>
</dbReference>
<sequence length="305" mass="33973">MSVLQQTQIKVTNNIGRGSSFGTFGELLQGVIEKNDVSSDFLVTFPISRFSHATFIANSNNHDLIVYPSHKEKAKRFAAYILQYYDLPIGGNLMIESDIPVGKGLASSSADLVAVARAIGACYELQIPVSLIESFMKQIEPSDGVMYQGSVSYFHREGRLYEFLGQLPPMTVVSIDEGGDVDTIEFNKISKPFTVQDQLEYGELLTKISKAIHEKDVKGIGDVATRSAILNQKLKPKKFLEEVIYIQEEIDADGVAVTHSGTCLGILLSISDPKYFNKLLVAVDRLKKLTNHVEIYHSWNDYRKE</sequence>
<dbReference type="Proteomes" id="UP001223586">
    <property type="component" value="Unassembled WGS sequence"/>
</dbReference>
<dbReference type="PANTHER" id="PTHR43527">
    <property type="entry name" value="4-DIPHOSPHOCYTIDYL-2-C-METHYL-D-ERYTHRITOL KINASE, CHLOROPLASTIC"/>
    <property type="match status" value="1"/>
</dbReference>
<evidence type="ECO:0000256" key="2">
    <source>
        <dbReference type="ARBA" id="ARBA00022741"/>
    </source>
</evidence>
<dbReference type="InterPro" id="IPR020568">
    <property type="entry name" value="Ribosomal_Su5_D2-typ_SF"/>
</dbReference>
<dbReference type="RefSeq" id="WP_307226824.1">
    <property type="nucleotide sequence ID" value="NZ_JAUSTT010000003.1"/>
</dbReference>
<organism evidence="6 7">
    <name type="scientific">Bacillus chungangensis</name>
    <dbReference type="NCBI Taxonomy" id="587633"/>
    <lineage>
        <taxon>Bacteria</taxon>
        <taxon>Bacillati</taxon>
        <taxon>Bacillota</taxon>
        <taxon>Bacilli</taxon>
        <taxon>Bacillales</taxon>
        <taxon>Bacillaceae</taxon>
        <taxon>Bacillus</taxon>
    </lineage>
</organism>
<accession>A0ABT9WNT2</accession>
<keyword evidence="2" id="KW-0547">Nucleotide-binding</keyword>
<evidence type="ECO:0000256" key="3">
    <source>
        <dbReference type="ARBA" id="ARBA00022777"/>
    </source>
</evidence>
<reference evidence="6 7" key="1">
    <citation type="submission" date="2023-07" db="EMBL/GenBank/DDBJ databases">
        <title>Genomic Encyclopedia of Type Strains, Phase IV (KMG-IV): sequencing the most valuable type-strain genomes for metagenomic binning, comparative biology and taxonomic classification.</title>
        <authorList>
            <person name="Goeker M."/>
        </authorList>
    </citation>
    <scope>NUCLEOTIDE SEQUENCE [LARGE SCALE GENOMIC DNA]</scope>
    <source>
        <strain evidence="6 7">DSM 23837</strain>
    </source>
</reference>
<feature type="domain" description="GHMP kinase N-terminal" evidence="5">
    <location>
        <begin position="74"/>
        <end position="140"/>
    </location>
</feature>
<dbReference type="GO" id="GO:0016301">
    <property type="term" value="F:kinase activity"/>
    <property type="evidence" value="ECO:0007669"/>
    <property type="project" value="UniProtKB-KW"/>
</dbReference>
<keyword evidence="7" id="KW-1185">Reference proteome</keyword>
<dbReference type="EMBL" id="JAUSTT010000003">
    <property type="protein sequence ID" value="MDQ0174937.1"/>
    <property type="molecule type" value="Genomic_DNA"/>
</dbReference>
<keyword evidence="4" id="KW-0067">ATP-binding</keyword>
<evidence type="ECO:0000313" key="6">
    <source>
        <dbReference type="EMBL" id="MDQ0174937.1"/>
    </source>
</evidence>
<protein>
    <submittedName>
        <fullName evidence="6">L-threonine kinase</fullName>
        <ecNumber evidence="6">2.7.1.177</ecNumber>
    </submittedName>
</protein>
<dbReference type="InterPro" id="IPR006204">
    <property type="entry name" value="GHMP_kinase_N_dom"/>
</dbReference>
<evidence type="ECO:0000256" key="1">
    <source>
        <dbReference type="ARBA" id="ARBA00022679"/>
    </source>
</evidence>
<proteinExistence type="predicted"/>
<keyword evidence="3 6" id="KW-0418">Kinase</keyword>
<evidence type="ECO:0000259" key="5">
    <source>
        <dbReference type="Pfam" id="PF00288"/>
    </source>
</evidence>
<dbReference type="PIRSF" id="PIRSF033887">
    <property type="entry name" value="PduX"/>
    <property type="match status" value="1"/>
</dbReference>
<comment type="caution">
    <text evidence="6">The sequence shown here is derived from an EMBL/GenBank/DDBJ whole genome shotgun (WGS) entry which is preliminary data.</text>
</comment>
<evidence type="ECO:0000313" key="7">
    <source>
        <dbReference type="Proteomes" id="UP001223586"/>
    </source>
</evidence>
<dbReference type="Pfam" id="PF00288">
    <property type="entry name" value="GHMP_kinases_N"/>
    <property type="match status" value="1"/>
</dbReference>